<dbReference type="EMBL" id="OR887736">
    <property type="protein sequence ID" value="WZH56827.1"/>
    <property type="molecule type" value="Genomic_RNA"/>
</dbReference>
<accession>A0AAU6RUS1</accession>
<gene>
    <name evidence="2" type="primary">ORF9</name>
</gene>
<proteinExistence type="predicted"/>
<reference evidence="2" key="1">
    <citation type="submission" date="2023-11" db="EMBL/GenBank/DDBJ databases">
        <authorList>
            <person name="Fontdevila Pareta N."/>
            <person name="Massart S."/>
            <person name="Lateur M."/>
            <person name="Steyer S."/>
        </authorList>
    </citation>
    <scope>NUCLEOTIDE SEQUENCE</scope>
    <source>
        <strain evidence="1">224-BE</strain>
        <strain evidence="2">621-BE</strain>
        <strain evidence="3">626-BE</strain>
    </source>
</reference>
<dbReference type="EMBL" id="OR887737">
    <property type="protein sequence ID" value="WZH56837.1"/>
    <property type="molecule type" value="Genomic_RNA"/>
</dbReference>
<evidence type="ECO:0000313" key="1">
    <source>
        <dbReference type="EMBL" id="WZH56817.1"/>
    </source>
</evidence>
<name>A0AAU6RUS1_9CLOS</name>
<evidence type="ECO:0000313" key="2">
    <source>
        <dbReference type="EMBL" id="WZH56827.1"/>
    </source>
</evidence>
<dbReference type="EMBL" id="OR887735">
    <property type="protein sequence ID" value="WZH56817.1"/>
    <property type="molecule type" value="Genomic_RNA"/>
</dbReference>
<evidence type="ECO:0000313" key="3">
    <source>
        <dbReference type="EMBL" id="WZH56837.1"/>
    </source>
</evidence>
<sequence length="241" mass="28295">MDAQISTFASDHSYVRVEMPEELLRFFSFLSTLINLIYDSVTNPMVITEDDIRTILMGRNMLLNNFRTMRFFFNVNSTLITDECRVRDVERTSRGETPLYMTPLSGLEMADLTSEIWSYAQFYQSFCEKKLLCMVEMLQLKLYRCSSTKIVAEAEKLLNSRWGTSNFAHINLRFSFNPTVYARIDKLNECGRKNKECNTYVYALKNILEEHIMFQVYLDRQTSLHGLLSIIFRAKSFVYNL</sequence>
<organism evidence="2">
    <name type="scientific">Pyrus virus A</name>
    <dbReference type="NCBI Taxonomy" id="3139198"/>
    <lineage>
        <taxon>Viruses</taxon>
        <taxon>Riboviria</taxon>
        <taxon>Orthornavirae</taxon>
        <taxon>Kitrinoviricota</taxon>
        <taxon>Alsuviricetes</taxon>
        <taxon>Martellivirales</taxon>
        <taxon>Closteroviridae</taxon>
        <taxon>Velarivirus</taxon>
        <taxon>Velarivirus gembloutense</taxon>
    </lineage>
</organism>
<protein>
    <submittedName>
        <fullName evidence="2">Uncharacterized protein</fullName>
    </submittedName>
</protein>